<name>I7FHB6_MYCS2</name>
<reference evidence="1 2" key="1">
    <citation type="journal article" date="2007" name="Genome Biol.">
        <title>Interrupted coding sequences in Mycobacterium smegmatis: authentic mutations or sequencing errors?</title>
        <authorList>
            <person name="Deshayes C."/>
            <person name="Perrodou E."/>
            <person name="Gallien S."/>
            <person name="Euphrasie D."/>
            <person name="Schaeffer C."/>
            <person name="Van-Dorsselaer A."/>
            <person name="Poch O."/>
            <person name="Lecompte O."/>
            <person name="Reyrat J.M."/>
        </authorList>
    </citation>
    <scope>NUCLEOTIDE SEQUENCE [LARGE SCALE GENOMIC DNA]</scope>
    <source>
        <strain evidence="2">ATCC 700084 / mc(2)155</strain>
    </source>
</reference>
<dbReference type="Proteomes" id="UP000006158">
    <property type="component" value="Chromosome"/>
</dbReference>
<evidence type="ECO:0000313" key="2">
    <source>
        <dbReference type="Proteomes" id="UP000006158"/>
    </source>
</evidence>
<proteinExistence type="predicted"/>
<dbReference type="AlphaFoldDB" id="I7FHB6"/>
<dbReference type="KEGG" id="msg:MSMEI_4324"/>
<gene>
    <name evidence="1" type="ordered locus">MSMEI_4324</name>
</gene>
<protein>
    <submittedName>
        <fullName evidence="1">Uncharacterized protein</fullName>
    </submittedName>
</protein>
<organism evidence="1 2">
    <name type="scientific">Mycolicibacterium smegmatis (strain ATCC 700084 / mc(2)155)</name>
    <name type="common">Mycobacterium smegmatis</name>
    <dbReference type="NCBI Taxonomy" id="246196"/>
    <lineage>
        <taxon>Bacteria</taxon>
        <taxon>Bacillati</taxon>
        <taxon>Actinomycetota</taxon>
        <taxon>Actinomycetes</taxon>
        <taxon>Mycobacteriales</taxon>
        <taxon>Mycobacteriaceae</taxon>
        <taxon>Mycolicibacterium</taxon>
    </lineage>
</organism>
<reference evidence="1 2" key="2">
    <citation type="journal article" date="2009" name="Genome Res.">
        <title>Ortho-proteogenomics: multiple proteomes investigation through orthology and a new MS-based protocol.</title>
        <authorList>
            <person name="Gallien S."/>
            <person name="Perrodou E."/>
            <person name="Carapito C."/>
            <person name="Deshayes C."/>
            <person name="Reyrat J.M."/>
            <person name="Van Dorsselaer A."/>
            <person name="Poch O."/>
            <person name="Schaeffer C."/>
            <person name="Lecompte O."/>
        </authorList>
    </citation>
    <scope>NUCLEOTIDE SEQUENCE [LARGE SCALE GENOMIC DNA]</scope>
    <source>
        <strain evidence="2">ATCC 700084 / mc(2)155</strain>
    </source>
</reference>
<accession>I7FHB6</accession>
<dbReference type="EMBL" id="CP001663">
    <property type="protein sequence ID" value="AFP40780.1"/>
    <property type="molecule type" value="Genomic_DNA"/>
</dbReference>
<sequence>MRIRSRRIRYRRSQFWLGAYELLDLDEPESPVPGDAWTSATALLRGRQCFVD</sequence>
<evidence type="ECO:0000313" key="1">
    <source>
        <dbReference type="EMBL" id="AFP40780.1"/>
    </source>
</evidence>